<dbReference type="AlphaFoldDB" id="A0A834M7P9"/>
<organism evidence="1 2">
    <name type="scientific">Rhynchophorus ferrugineus</name>
    <name type="common">Red palm weevil</name>
    <name type="synonym">Curculio ferrugineus</name>
    <dbReference type="NCBI Taxonomy" id="354439"/>
    <lineage>
        <taxon>Eukaryota</taxon>
        <taxon>Metazoa</taxon>
        <taxon>Ecdysozoa</taxon>
        <taxon>Arthropoda</taxon>
        <taxon>Hexapoda</taxon>
        <taxon>Insecta</taxon>
        <taxon>Pterygota</taxon>
        <taxon>Neoptera</taxon>
        <taxon>Endopterygota</taxon>
        <taxon>Coleoptera</taxon>
        <taxon>Polyphaga</taxon>
        <taxon>Cucujiformia</taxon>
        <taxon>Curculionidae</taxon>
        <taxon>Dryophthorinae</taxon>
        <taxon>Rhynchophorus</taxon>
    </lineage>
</organism>
<dbReference type="OrthoDB" id="6727025at2759"/>
<sequence>MRGNLTNQSTVETLTFGEVQSPFNLKMDQKNPIINVSANVYYGYQLLTKAQDDTEPMHCDVQSRSKSCVEMEVSNNEYTFNMRKRVRDYSEAHYPICKKRRQNEVPKYSQRCSLNKALLEEELLQETHGCSYYHWVASNI</sequence>
<evidence type="ECO:0000313" key="2">
    <source>
        <dbReference type="Proteomes" id="UP000625711"/>
    </source>
</evidence>
<proteinExistence type="predicted"/>
<dbReference type="EMBL" id="JAACXV010014348">
    <property type="protein sequence ID" value="KAF7268079.1"/>
    <property type="molecule type" value="Genomic_DNA"/>
</dbReference>
<reference evidence="1" key="1">
    <citation type="submission" date="2020-08" db="EMBL/GenBank/DDBJ databases">
        <title>Genome sequencing and assembly of the red palm weevil Rhynchophorus ferrugineus.</title>
        <authorList>
            <person name="Dias G.B."/>
            <person name="Bergman C.M."/>
            <person name="Manee M."/>
        </authorList>
    </citation>
    <scope>NUCLEOTIDE SEQUENCE</scope>
    <source>
        <strain evidence="1">AA-2017</strain>
        <tissue evidence="1">Whole larva</tissue>
    </source>
</reference>
<dbReference type="Proteomes" id="UP000625711">
    <property type="component" value="Unassembled WGS sequence"/>
</dbReference>
<accession>A0A834M7P9</accession>
<comment type="caution">
    <text evidence="1">The sequence shown here is derived from an EMBL/GenBank/DDBJ whole genome shotgun (WGS) entry which is preliminary data.</text>
</comment>
<keyword evidence="2" id="KW-1185">Reference proteome</keyword>
<name>A0A834M7P9_RHYFE</name>
<protein>
    <submittedName>
        <fullName evidence="1">Uncharacterized protein</fullName>
    </submittedName>
</protein>
<evidence type="ECO:0000313" key="1">
    <source>
        <dbReference type="EMBL" id="KAF7268079.1"/>
    </source>
</evidence>
<gene>
    <name evidence="1" type="ORF">GWI33_018741</name>
</gene>